<organism evidence="2 3">
    <name type="scientific">Sediminibacterium ginsengisoli</name>
    <dbReference type="NCBI Taxonomy" id="413434"/>
    <lineage>
        <taxon>Bacteria</taxon>
        <taxon>Pseudomonadati</taxon>
        <taxon>Bacteroidota</taxon>
        <taxon>Chitinophagia</taxon>
        <taxon>Chitinophagales</taxon>
        <taxon>Chitinophagaceae</taxon>
        <taxon>Sediminibacterium</taxon>
    </lineage>
</organism>
<keyword evidence="1" id="KW-0732">Signal</keyword>
<evidence type="ECO:0000313" key="3">
    <source>
        <dbReference type="Proteomes" id="UP000190888"/>
    </source>
</evidence>
<accession>A0A1T4RHJ1</accession>
<dbReference type="Gene3D" id="2.60.40.1930">
    <property type="match status" value="1"/>
</dbReference>
<dbReference type="InterPro" id="IPR037066">
    <property type="entry name" value="Plug_dom_sf"/>
</dbReference>
<protein>
    <recommendedName>
        <fullName evidence="4">TonB-dependent Receptor Plug Domain</fullName>
    </recommendedName>
</protein>
<sequence>MKLKPAILLLTCMFLAGVSHTQVIDSLLINYNKRLPQEKVYVQFDNGTYGPGQTIFFKAYLMSGTATSQISRNFYIDWYDAGGKLISHLAAPVVYSSASGSFTIPAQYAGDKLEAVAYTKWMLNFDSAFLFRKKFNVVGAKSAQVVQKTGVPVTNLSFYPEGGDLVENISCLTAFKAINTAGEPVQLNGIVKNNKDELVAEFSTVHDGMGSLRYTPRPGEIYTAYWKDETGKDRSVTLPAAKPSGVVLSVLNGSQQRQFSIERSASVPDEQKKITIVATMNQQVVFRALANLENKTRVAALLPTGNFFSGVLLLTLFDKNQKPLAERILFVNNNEYHVEASVATDTVSLEKRGYNAYEIVLPDSTPVNLSMAVTDAEAGADPSSNIISRLLLSSEIKGYIKNPTYYFSDGEDAEKASRLDLVMLTNGWRRYNWNDIWAGKIPAPKYGPDTSYLTIAGKIDNLNESKIKKAQMVNLILQSKDSSRQFIFSPLKPDGSFEENNLILFDTTKVYYQLNRTSLPGRSQVKIGNNFYQPDPRSLLPATPPFFITDTAAIARTRILAEQQAKADELMKQSTLQEVVVKTRVRTRLEEMDEKYANGMFTGSDAIMFDVITDPRSQSAGTVLNYLQSTVAGLKITNSLSNDATVSWRGSGTAMFIDEMPTDAERLNTISMADVAFIKVFRPPFMGAIGGGAGGAIAVYTRKGDDQGGQYKGLDYTLLPGYSPAKQFYHPNYAEQQQTYTANDFRKTLYWKPYIVTDGSVKKLKIRFYNNDISKSIRILLEGVSEDGRFIHISKLLK</sequence>
<evidence type="ECO:0008006" key="4">
    <source>
        <dbReference type="Google" id="ProtNLM"/>
    </source>
</evidence>
<dbReference type="EMBL" id="FUWH01000012">
    <property type="protein sequence ID" value="SKA15377.1"/>
    <property type="molecule type" value="Genomic_DNA"/>
</dbReference>
<reference evidence="2 3" key="1">
    <citation type="submission" date="2017-02" db="EMBL/GenBank/DDBJ databases">
        <authorList>
            <person name="Peterson S.W."/>
        </authorList>
    </citation>
    <scope>NUCLEOTIDE SEQUENCE [LARGE SCALE GENOMIC DNA]</scope>
    <source>
        <strain evidence="2 3">DSM 22335</strain>
    </source>
</reference>
<dbReference type="AlphaFoldDB" id="A0A1T4RHJ1"/>
<feature type="chain" id="PRO_5012368791" description="TonB-dependent Receptor Plug Domain" evidence="1">
    <location>
        <begin position="22"/>
        <end position="798"/>
    </location>
</feature>
<dbReference type="OrthoDB" id="679547at2"/>
<dbReference type="STRING" id="413434.SAMN04488132_11282"/>
<evidence type="ECO:0000313" key="2">
    <source>
        <dbReference type="EMBL" id="SKA15377.1"/>
    </source>
</evidence>
<keyword evidence="3" id="KW-1185">Reference proteome</keyword>
<dbReference type="RefSeq" id="WP_139367209.1">
    <property type="nucleotide sequence ID" value="NZ_FUWH01000012.1"/>
</dbReference>
<dbReference type="Gene3D" id="2.170.130.10">
    <property type="entry name" value="TonB-dependent receptor, plug domain"/>
    <property type="match status" value="1"/>
</dbReference>
<name>A0A1T4RHJ1_9BACT</name>
<gene>
    <name evidence="2" type="ORF">SAMN04488132_11282</name>
</gene>
<feature type="signal peptide" evidence="1">
    <location>
        <begin position="1"/>
        <end position="21"/>
    </location>
</feature>
<evidence type="ECO:0000256" key="1">
    <source>
        <dbReference type="SAM" id="SignalP"/>
    </source>
</evidence>
<proteinExistence type="predicted"/>
<dbReference type="SUPFAM" id="SSF56935">
    <property type="entry name" value="Porins"/>
    <property type="match status" value="1"/>
</dbReference>
<dbReference type="Proteomes" id="UP000190888">
    <property type="component" value="Unassembled WGS sequence"/>
</dbReference>